<organism evidence="10 11">
    <name type="scientific">Anaerostipes rhamnosivorans</name>
    <dbReference type="NCBI Taxonomy" id="1229621"/>
    <lineage>
        <taxon>Bacteria</taxon>
        <taxon>Bacillati</taxon>
        <taxon>Bacillota</taxon>
        <taxon>Clostridia</taxon>
        <taxon>Lachnospirales</taxon>
        <taxon>Lachnospiraceae</taxon>
        <taxon>Anaerostipes</taxon>
    </lineage>
</organism>
<keyword evidence="11" id="KW-1185">Reference proteome</keyword>
<dbReference type="InterPro" id="IPR008910">
    <property type="entry name" value="MSC_TM_helix"/>
</dbReference>
<dbReference type="Gene3D" id="2.30.30.60">
    <property type="match status" value="1"/>
</dbReference>
<evidence type="ECO:0000313" key="10">
    <source>
        <dbReference type="EMBL" id="QCP35550.1"/>
    </source>
</evidence>
<dbReference type="Gene3D" id="1.10.287.1260">
    <property type="match status" value="1"/>
</dbReference>
<gene>
    <name evidence="10" type="ORF">AR1Y2_2096</name>
</gene>
<feature type="transmembrane region" description="Helical" evidence="7">
    <location>
        <begin position="93"/>
        <end position="122"/>
    </location>
</feature>
<dbReference type="RefSeq" id="WP_137328902.1">
    <property type="nucleotide sequence ID" value="NZ_CP040058.1"/>
</dbReference>
<dbReference type="Gene3D" id="3.30.70.100">
    <property type="match status" value="1"/>
</dbReference>
<feature type="domain" description="Mechanosensitive ion channel MscS" evidence="8">
    <location>
        <begin position="109"/>
        <end position="176"/>
    </location>
</feature>
<dbReference type="InterPro" id="IPR011014">
    <property type="entry name" value="MscS_channel_TM-2"/>
</dbReference>
<comment type="subcellular location">
    <subcellularLocation>
        <location evidence="1">Cell membrane</location>
        <topology evidence="1">Multi-pass membrane protein</topology>
    </subcellularLocation>
</comment>
<name>A0A4V1EGC0_9FIRM</name>
<evidence type="ECO:0000313" key="11">
    <source>
        <dbReference type="Proteomes" id="UP000298653"/>
    </source>
</evidence>
<dbReference type="KEGG" id="arf:AR1Y2_2096"/>
<dbReference type="GO" id="GO:0008381">
    <property type="term" value="F:mechanosensitive monoatomic ion channel activity"/>
    <property type="evidence" value="ECO:0007669"/>
    <property type="project" value="InterPro"/>
</dbReference>
<dbReference type="Pfam" id="PF00924">
    <property type="entry name" value="MS_channel_2nd"/>
    <property type="match status" value="1"/>
</dbReference>
<evidence type="ECO:0000259" key="9">
    <source>
        <dbReference type="Pfam" id="PF21082"/>
    </source>
</evidence>
<dbReference type="SUPFAM" id="SSF50182">
    <property type="entry name" value="Sm-like ribonucleoproteins"/>
    <property type="match status" value="1"/>
</dbReference>
<dbReference type="OrthoDB" id="9809206at2"/>
<feature type="domain" description="Mechanosensitive ion channel MscS C-terminal" evidence="9">
    <location>
        <begin position="184"/>
        <end position="264"/>
    </location>
</feature>
<keyword evidence="5 7" id="KW-1133">Transmembrane helix</keyword>
<evidence type="ECO:0000259" key="8">
    <source>
        <dbReference type="Pfam" id="PF00924"/>
    </source>
</evidence>
<evidence type="ECO:0000256" key="2">
    <source>
        <dbReference type="ARBA" id="ARBA00008017"/>
    </source>
</evidence>
<dbReference type="EMBL" id="CP040058">
    <property type="protein sequence ID" value="QCP35550.1"/>
    <property type="molecule type" value="Genomic_DNA"/>
</dbReference>
<dbReference type="InterPro" id="IPR011066">
    <property type="entry name" value="MscS_channel_C_sf"/>
</dbReference>
<dbReference type="Proteomes" id="UP000298653">
    <property type="component" value="Chromosome"/>
</dbReference>
<dbReference type="InterPro" id="IPR045275">
    <property type="entry name" value="MscS_archaea/bacteria_type"/>
</dbReference>
<dbReference type="InterPro" id="IPR023408">
    <property type="entry name" value="MscS_beta-dom_sf"/>
</dbReference>
<keyword evidence="4 7" id="KW-0812">Transmembrane</keyword>
<feature type="transmembrane region" description="Helical" evidence="7">
    <location>
        <begin position="58"/>
        <end position="81"/>
    </location>
</feature>
<protein>
    <submittedName>
        <fullName evidence="10">Small-conductance mechanosensitive channel</fullName>
    </submittedName>
</protein>
<dbReference type="PANTHER" id="PTHR30221">
    <property type="entry name" value="SMALL-CONDUCTANCE MECHANOSENSITIVE CHANNEL"/>
    <property type="match status" value="1"/>
</dbReference>
<dbReference type="InterPro" id="IPR010920">
    <property type="entry name" value="LSM_dom_sf"/>
</dbReference>
<accession>A0A4V1EGC0</accession>
<evidence type="ECO:0000256" key="7">
    <source>
        <dbReference type="SAM" id="Phobius"/>
    </source>
</evidence>
<dbReference type="InterPro" id="IPR049278">
    <property type="entry name" value="MS_channel_C"/>
</dbReference>
<evidence type="ECO:0000256" key="5">
    <source>
        <dbReference type="ARBA" id="ARBA00022989"/>
    </source>
</evidence>
<dbReference type="GO" id="GO:0005886">
    <property type="term" value="C:plasma membrane"/>
    <property type="evidence" value="ECO:0007669"/>
    <property type="project" value="UniProtKB-SubCell"/>
</dbReference>
<keyword evidence="3" id="KW-1003">Cell membrane</keyword>
<feature type="transmembrane region" description="Helical" evidence="7">
    <location>
        <begin position="19"/>
        <end position="37"/>
    </location>
</feature>
<dbReference type="AlphaFoldDB" id="A0A4V1EGC0"/>
<dbReference type="SUPFAM" id="SSF82861">
    <property type="entry name" value="Mechanosensitive channel protein MscS (YggB), transmembrane region"/>
    <property type="match status" value="1"/>
</dbReference>
<evidence type="ECO:0000256" key="6">
    <source>
        <dbReference type="ARBA" id="ARBA00023136"/>
    </source>
</evidence>
<comment type="similarity">
    <text evidence="2">Belongs to the MscS (TC 1.A.23) family.</text>
</comment>
<dbReference type="Pfam" id="PF05552">
    <property type="entry name" value="MS_channel_1st_1"/>
    <property type="match status" value="1"/>
</dbReference>
<evidence type="ECO:0000256" key="1">
    <source>
        <dbReference type="ARBA" id="ARBA00004651"/>
    </source>
</evidence>
<evidence type="ECO:0000256" key="3">
    <source>
        <dbReference type="ARBA" id="ARBA00022475"/>
    </source>
</evidence>
<dbReference type="InterPro" id="IPR006685">
    <property type="entry name" value="MscS_channel_2nd"/>
</dbReference>
<sequence length="291" mass="32269">MIASNVNWNVVLNHYTDQILDFALNILVALIIIGVGFKLSKWLVSLFRKGMEKREVDFGVITFSCSFLKIALRCIVIFMAVERLGVKGTSIVALFGSAGVAVGLALQGSLSNIAGGVLLLILKPFQVGDYIVVDGTSCEGEVAAMDIFYTKLKTVDNRVIVIPNGTLSNSNLINNTKQDSRLIDLKIGIAYDSDIQKVKQIMMDVAKKEHMTKDDNIQVFVSDLADSSVIMGLRAWVSTEVYVSTRWSLLEHIKDAFEKEGVEIPYNKLDVNVMELKESKKEPEEITENNE</sequence>
<reference evidence="10 11" key="1">
    <citation type="submission" date="2019-05" db="EMBL/GenBank/DDBJ databases">
        <title>Complete genome sequencing of Anaerostipes rhamnosivorans.</title>
        <authorList>
            <person name="Bui T.P.N."/>
            <person name="de Vos W.M."/>
        </authorList>
    </citation>
    <scope>NUCLEOTIDE SEQUENCE [LARGE SCALE GENOMIC DNA]</scope>
    <source>
        <strain evidence="10 11">1y2</strain>
    </source>
</reference>
<dbReference type="SUPFAM" id="SSF82689">
    <property type="entry name" value="Mechanosensitive channel protein MscS (YggB), C-terminal domain"/>
    <property type="match status" value="1"/>
</dbReference>
<proteinExistence type="inferred from homology"/>
<evidence type="ECO:0000256" key="4">
    <source>
        <dbReference type="ARBA" id="ARBA00022692"/>
    </source>
</evidence>
<keyword evidence="6 7" id="KW-0472">Membrane</keyword>
<dbReference type="PANTHER" id="PTHR30221:SF1">
    <property type="entry name" value="SMALL-CONDUCTANCE MECHANOSENSITIVE CHANNEL"/>
    <property type="match status" value="1"/>
</dbReference>
<dbReference type="Pfam" id="PF21082">
    <property type="entry name" value="MS_channel_3rd"/>
    <property type="match status" value="1"/>
</dbReference>